<dbReference type="Pfam" id="PF01810">
    <property type="entry name" value="LysE"/>
    <property type="match status" value="1"/>
</dbReference>
<dbReference type="InterPro" id="IPR001123">
    <property type="entry name" value="LeuE-type"/>
</dbReference>
<feature type="transmembrane region" description="Helical" evidence="6">
    <location>
        <begin position="37"/>
        <end position="58"/>
    </location>
</feature>
<dbReference type="Proteomes" id="UP000182011">
    <property type="component" value="Unassembled WGS sequence"/>
</dbReference>
<comment type="subcellular location">
    <subcellularLocation>
        <location evidence="1">Cell membrane</location>
        <topology evidence="1">Multi-pass membrane protein</topology>
    </subcellularLocation>
</comment>
<gene>
    <name evidence="8" type="ORF">JGI4_00306</name>
    <name evidence="7" type="ORF">JGI8_00498</name>
</gene>
<name>A0A0N7MZJ5_9BACT</name>
<dbReference type="EMBL" id="CZVI01000004">
    <property type="protein sequence ID" value="CUS81294.1"/>
    <property type="molecule type" value="Genomic_DNA"/>
</dbReference>
<feature type="transmembrane region" description="Helical" evidence="6">
    <location>
        <begin position="123"/>
        <end position="147"/>
    </location>
</feature>
<organism evidence="8 9">
    <name type="scientific">Candidatus Kryptonium thompsonii</name>
    <dbReference type="NCBI Taxonomy" id="1633631"/>
    <lineage>
        <taxon>Bacteria</taxon>
        <taxon>Pseudomonadati</taxon>
        <taxon>Candidatus Kryptoniota</taxon>
        <taxon>Candidatus Kryptonium</taxon>
    </lineage>
</organism>
<evidence type="ECO:0000313" key="7">
    <source>
        <dbReference type="EMBL" id="CUS81294.1"/>
    </source>
</evidence>
<feature type="transmembrane region" description="Helical" evidence="6">
    <location>
        <begin position="159"/>
        <end position="178"/>
    </location>
</feature>
<proteinExistence type="predicted"/>
<evidence type="ECO:0000256" key="1">
    <source>
        <dbReference type="ARBA" id="ARBA00004651"/>
    </source>
</evidence>
<feature type="transmembrane region" description="Helical" evidence="6">
    <location>
        <begin position="6"/>
        <end position="25"/>
    </location>
</feature>
<evidence type="ECO:0000256" key="2">
    <source>
        <dbReference type="ARBA" id="ARBA00022475"/>
    </source>
</evidence>
<dbReference type="PANTHER" id="PTHR30086">
    <property type="entry name" value="ARGININE EXPORTER PROTEIN ARGO"/>
    <property type="match status" value="1"/>
</dbReference>
<accession>A0A0N7MXM4</accession>
<accession>A0A0P1LX54</accession>
<accession>A0A0P1LL87</accession>
<reference evidence="9 10" key="2">
    <citation type="submission" date="2015-11" db="EMBL/GenBank/DDBJ databases">
        <authorList>
            <person name="Varghese N."/>
        </authorList>
    </citation>
    <scope>NUCLEOTIDE SEQUENCE [LARGE SCALE GENOMIC DNA]</scope>
    <source>
        <strain evidence="7 10">JGI-8</strain>
    </source>
</reference>
<reference evidence="8" key="1">
    <citation type="submission" date="2015-11" db="EMBL/GenBank/DDBJ databases">
        <authorList>
            <person name="Zhang Y."/>
            <person name="Guo Z."/>
        </authorList>
    </citation>
    <scope>NUCLEOTIDE SEQUENCE [LARGE SCALE GENOMIC DNA]</scope>
    <source>
        <strain evidence="8">JGI-4</strain>
    </source>
</reference>
<accession>A0A0P1LPK1</accession>
<feature type="transmembrane region" description="Helical" evidence="6">
    <location>
        <begin position="70"/>
        <end position="89"/>
    </location>
</feature>
<keyword evidence="5 6" id="KW-0472">Membrane</keyword>
<dbReference type="STRING" id="1633631.GCA_001442925_00308"/>
<accession>A0A0N7MUE8</accession>
<evidence type="ECO:0000256" key="5">
    <source>
        <dbReference type="ARBA" id="ARBA00023136"/>
    </source>
</evidence>
<accession>A0A0S4MRA3</accession>
<evidence type="ECO:0000256" key="6">
    <source>
        <dbReference type="SAM" id="Phobius"/>
    </source>
</evidence>
<sequence length="219" mass="24480">MIALLAGIIFGLVISIPVGPINLTILTKGMRDGFKPAFWTGVGSATMEFLYCLLAMFGMGAIVEHSLGNIIVQIFAFLILLVFGFRNLIVHPRKIYNGELAFNNGNGNGKVSFLKKHHIHNTFLVGAVLYALNPTFIIFWITVAGFVQSTSLIGNSLDNFFFALGVGLGVVLWFYLLLKFVHNFVEFRTRTIVRFHRISGIIILSFAFYLAFEILRKLI</sequence>
<accession>A0A0N7MQ12</accession>
<keyword evidence="2" id="KW-1003">Cell membrane</keyword>
<evidence type="ECO:0000256" key="3">
    <source>
        <dbReference type="ARBA" id="ARBA00022692"/>
    </source>
</evidence>
<evidence type="ECO:0000313" key="10">
    <source>
        <dbReference type="Proteomes" id="UP000182200"/>
    </source>
</evidence>
<evidence type="ECO:0000313" key="8">
    <source>
        <dbReference type="EMBL" id="CUU01566.1"/>
    </source>
</evidence>
<keyword evidence="4 6" id="KW-1133">Transmembrane helix</keyword>
<evidence type="ECO:0000256" key="4">
    <source>
        <dbReference type="ARBA" id="ARBA00022989"/>
    </source>
</evidence>
<dbReference type="RefSeq" id="WP_075426613.1">
    <property type="nucleotide sequence ID" value="NZ_CZVI01000004.1"/>
</dbReference>
<keyword evidence="3 6" id="KW-0812">Transmembrane</keyword>
<feature type="transmembrane region" description="Helical" evidence="6">
    <location>
        <begin position="198"/>
        <end position="215"/>
    </location>
</feature>
<dbReference type="PANTHER" id="PTHR30086:SF20">
    <property type="entry name" value="ARGININE EXPORTER PROTEIN ARGO-RELATED"/>
    <property type="match status" value="1"/>
</dbReference>
<evidence type="ECO:0000313" key="9">
    <source>
        <dbReference type="Proteomes" id="UP000182011"/>
    </source>
</evidence>
<accession>A0A0N7MZJ5</accession>
<dbReference type="Proteomes" id="UP000182200">
    <property type="component" value="Unassembled WGS sequence"/>
</dbReference>
<dbReference type="GO" id="GO:0015171">
    <property type="term" value="F:amino acid transmembrane transporter activity"/>
    <property type="evidence" value="ECO:0007669"/>
    <property type="project" value="TreeGrafter"/>
</dbReference>
<keyword evidence="10" id="KW-1185">Reference proteome</keyword>
<protein>
    <submittedName>
        <fullName evidence="8">Threonine/homoserine/homoserine lactone efflux protein</fullName>
    </submittedName>
</protein>
<accession>A0A0P1LNH3</accession>
<dbReference type="GO" id="GO:0005886">
    <property type="term" value="C:plasma membrane"/>
    <property type="evidence" value="ECO:0007669"/>
    <property type="project" value="UniProtKB-SubCell"/>
</dbReference>
<dbReference type="AlphaFoldDB" id="A0A0N7MZJ5"/>
<dbReference type="EMBL" id="FAOP01000002">
    <property type="protein sequence ID" value="CUU01566.1"/>
    <property type="molecule type" value="Genomic_DNA"/>
</dbReference>